<evidence type="ECO:0000256" key="1">
    <source>
        <dbReference type="ARBA" id="ARBA00000085"/>
    </source>
</evidence>
<keyword evidence="7" id="KW-0067">ATP-binding</keyword>
<evidence type="ECO:0000256" key="8">
    <source>
        <dbReference type="PROSITE-ProRule" id="PRU00339"/>
    </source>
</evidence>
<accession>A0A6L3ZGP3</accession>
<dbReference type="Proteomes" id="UP000484164">
    <property type="component" value="Unassembled WGS sequence"/>
</dbReference>
<dbReference type="RefSeq" id="WP_151691652.1">
    <property type="nucleotide sequence ID" value="NZ_BMGX01000002.1"/>
</dbReference>
<evidence type="ECO:0000256" key="3">
    <source>
        <dbReference type="ARBA" id="ARBA00022553"/>
    </source>
</evidence>
<dbReference type="SUPFAM" id="SSF55874">
    <property type="entry name" value="ATPase domain of HSP90 chaperone/DNA topoisomerase II/histidine kinase"/>
    <property type="match status" value="1"/>
</dbReference>
<feature type="coiled-coil region" evidence="9">
    <location>
        <begin position="391"/>
        <end position="427"/>
    </location>
</feature>
<dbReference type="InterPro" id="IPR011495">
    <property type="entry name" value="Sig_transdc_His_kin_sub2_dim/P"/>
</dbReference>
<evidence type="ECO:0000256" key="5">
    <source>
        <dbReference type="ARBA" id="ARBA00022741"/>
    </source>
</evidence>
<keyword evidence="3" id="KW-0597">Phosphoprotein</keyword>
<dbReference type="PANTHER" id="PTHR41523">
    <property type="entry name" value="TWO-COMPONENT SYSTEM SENSOR PROTEIN"/>
    <property type="match status" value="1"/>
</dbReference>
<keyword evidence="5" id="KW-0547">Nucleotide-binding</keyword>
<dbReference type="GO" id="GO:0004673">
    <property type="term" value="F:protein histidine kinase activity"/>
    <property type="evidence" value="ECO:0007669"/>
    <property type="project" value="UniProtKB-EC"/>
</dbReference>
<evidence type="ECO:0000256" key="6">
    <source>
        <dbReference type="ARBA" id="ARBA00022777"/>
    </source>
</evidence>
<dbReference type="EMBL" id="WBVQ01000001">
    <property type="protein sequence ID" value="KAB2817081.1"/>
    <property type="molecule type" value="Genomic_DNA"/>
</dbReference>
<evidence type="ECO:0000256" key="9">
    <source>
        <dbReference type="SAM" id="Coils"/>
    </source>
</evidence>
<dbReference type="OrthoDB" id="9767435at2"/>
<dbReference type="InterPro" id="IPR019734">
    <property type="entry name" value="TPR_rpt"/>
</dbReference>
<dbReference type="Pfam" id="PF07568">
    <property type="entry name" value="HisKA_2"/>
    <property type="match status" value="1"/>
</dbReference>
<evidence type="ECO:0000256" key="4">
    <source>
        <dbReference type="ARBA" id="ARBA00022679"/>
    </source>
</evidence>
<name>A0A6L3ZGP3_9FLAO</name>
<dbReference type="AlphaFoldDB" id="A0A6L3ZGP3"/>
<dbReference type="Gene3D" id="3.30.565.10">
    <property type="entry name" value="Histidine kinase-like ATPase, C-terminal domain"/>
    <property type="match status" value="1"/>
</dbReference>
<evidence type="ECO:0000256" key="2">
    <source>
        <dbReference type="ARBA" id="ARBA00012438"/>
    </source>
</evidence>
<dbReference type="EC" id="2.7.13.3" evidence="2"/>
<evidence type="ECO:0000256" key="7">
    <source>
        <dbReference type="ARBA" id="ARBA00022840"/>
    </source>
</evidence>
<reference evidence="11 12" key="1">
    <citation type="submission" date="2019-10" db="EMBL/GenBank/DDBJ databases">
        <title>Genome sequence of Phaeocystidibacter marisrubri JCM30614 (type strain).</title>
        <authorList>
            <person name="Bowman J.P."/>
        </authorList>
    </citation>
    <scope>NUCLEOTIDE SEQUENCE [LARGE SCALE GENOMIC DNA]</scope>
    <source>
        <strain evidence="11 12">JCM 30614</strain>
    </source>
</reference>
<keyword evidence="8" id="KW-0802">TPR repeat</keyword>
<feature type="repeat" description="TPR" evidence="8">
    <location>
        <begin position="307"/>
        <end position="340"/>
    </location>
</feature>
<dbReference type="SUPFAM" id="SSF48452">
    <property type="entry name" value="TPR-like"/>
    <property type="match status" value="3"/>
</dbReference>
<keyword evidence="4" id="KW-0808">Transferase</keyword>
<organism evidence="11 12">
    <name type="scientific">Phaeocystidibacter marisrubri</name>
    <dbReference type="NCBI Taxonomy" id="1577780"/>
    <lineage>
        <taxon>Bacteria</taxon>
        <taxon>Pseudomonadati</taxon>
        <taxon>Bacteroidota</taxon>
        <taxon>Flavobacteriia</taxon>
        <taxon>Flavobacteriales</taxon>
        <taxon>Phaeocystidibacteraceae</taxon>
        <taxon>Phaeocystidibacter</taxon>
    </lineage>
</organism>
<evidence type="ECO:0000313" key="11">
    <source>
        <dbReference type="EMBL" id="KAB2817081.1"/>
    </source>
</evidence>
<proteinExistence type="predicted"/>
<dbReference type="PANTHER" id="PTHR41523:SF8">
    <property type="entry name" value="ETHYLENE RESPONSE SENSOR PROTEIN"/>
    <property type="match status" value="1"/>
</dbReference>
<dbReference type="GO" id="GO:0005524">
    <property type="term" value="F:ATP binding"/>
    <property type="evidence" value="ECO:0007669"/>
    <property type="project" value="UniProtKB-KW"/>
</dbReference>
<keyword evidence="6" id="KW-0418">Kinase</keyword>
<dbReference type="Pfam" id="PF13374">
    <property type="entry name" value="TPR_10"/>
    <property type="match status" value="1"/>
</dbReference>
<dbReference type="Gene3D" id="1.25.40.10">
    <property type="entry name" value="Tetratricopeptide repeat domain"/>
    <property type="match status" value="2"/>
</dbReference>
<dbReference type="Pfam" id="PF13424">
    <property type="entry name" value="TPR_12"/>
    <property type="match status" value="1"/>
</dbReference>
<dbReference type="SMART" id="SM00028">
    <property type="entry name" value="TPR"/>
    <property type="match status" value="6"/>
</dbReference>
<evidence type="ECO:0000259" key="10">
    <source>
        <dbReference type="Pfam" id="PF07568"/>
    </source>
</evidence>
<dbReference type="PROSITE" id="PS50005">
    <property type="entry name" value="TPR"/>
    <property type="match status" value="3"/>
</dbReference>
<keyword evidence="9" id="KW-0175">Coiled coil</keyword>
<keyword evidence="12" id="KW-1185">Reference proteome</keyword>
<protein>
    <recommendedName>
        <fullName evidence="2">histidine kinase</fullName>
        <ecNumber evidence="2">2.7.13.3</ecNumber>
    </recommendedName>
</protein>
<dbReference type="InterPro" id="IPR011990">
    <property type="entry name" value="TPR-like_helical_dom_sf"/>
</dbReference>
<gene>
    <name evidence="11" type="ORF">F8C82_01405</name>
</gene>
<sequence length="656" mass="75430">MNYILYYAVNRPISLLVYMILFTCVTSKGQSTSIIEQDVQRADSLFKNKEYDLAYHAYMELSERFQDEQGCHLLLQAGRSAYLQDSLAESFEIFEKCQQIAYSNGYGDLLFLSVSSIGGTLSQVGERRKANRYYLEALQIGDSLGYHGGDAVLHYNLGLNFKEMGLFDESIGQLNIAIRLFEADSNQRYLARAYQTLANAFREVEKDSLSLFNHKKALEMFRENGEVREMSSSLQDIGNTYKQLKDYPKALAYYEQSLATGDSAYKATTIGNMAEVYHALGDNEKARFYYQESIRLKRKKKDKTGVAHTLTQFGDLYLALGEYENAKEVLNEGAALAEEEDYLIILLQNYEIQQRLYAKVGDFKSAFAALTKYKEVNELLNDENKREITERMTAMFELKELEQQNRLLHEESKLNRLQAEKERAEKRWLLTGFISSAILLVLFGRLYNQSKKHARWQEVKRRELQHRTKNSLQTLINLFRFQERFAKAPGEQDLLKQGLSRVDAIMMINQKLSNTKEELNFTEYVQELVELNYQNYKVEIPNLKVEWDVEEIEVNPSQATLTGLIVNELINNAFKYAFKGNSAPLLKVSLKEESGTLYLTIHDNGAGWNVNITEKKGSEGLELVEIFAKQLKAEFKLEFQEGTRASLVIKKEPATS</sequence>
<feature type="domain" description="Signal transduction histidine kinase subgroup 2 dimerisation and phosphoacceptor" evidence="10">
    <location>
        <begin position="463"/>
        <end position="531"/>
    </location>
</feature>
<comment type="catalytic activity">
    <reaction evidence="1">
        <text>ATP + protein L-histidine = ADP + protein N-phospho-L-histidine.</text>
        <dbReference type="EC" id="2.7.13.3"/>
    </reaction>
</comment>
<comment type="caution">
    <text evidence="11">The sequence shown here is derived from an EMBL/GenBank/DDBJ whole genome shotgun (WGS) entry which is preliminary data.</text>
</comment>
<feature type="repeat" description="TPR" evidence="8">
    <location>
        <begin position="231"/>
        <end position="264"/>
    </location>
</feature>
<evidence type="ECO:0000313" key="12">
    <source>
        <dbReference type="Proteomes" id="UP000484164"/>
    </source>
</evidence>
<feature type="repeat" description="TPR" evidence="8">
    <location>
        <begin position="267"/>
        <end position="300"/>
    </location>
</feature>
<dbReference type="InterPro" id="IPR036890">
    <property type="entry name" value="HATPase_C_sf"/>
</dbReference>